<dbReference type="InterPro" id="IPR011333">
    <property type="entry name" value="SKP1/BTB/POZ_sf"/>
</dbReference>
<feature type="domain" description="BTB" evidence="12">
    <location>
        <begin position="30"/>
        <end position="105"/>
    </location>
</feature>
<dbReference type="InterPro" id="IPR013087">
    <property type="entry name" value="Znf_C2H2_type"/>
</dbReference>
<keyword evidence="7" id="KW-0238">DNA-binding</keyword>
<keyword evidence="3" id="KW-0677">Repeat</keyword>
<accession>A0A8J9YZK5</accession>
<dbReference type="SUPFAM" id="SSF57667">
    <property type="entry name" value="beta-beta-alpha zinc fingers"/>
    <property type="match status" value="4"/>
</dbReference>
<evidence type="ECO:0000256" key="7">
    <source>
        <dbReference type="ARBA" id="ARBA00023125"/>
    </source>
</evidence>
<keyword evidence="6" id="KW-0805">Transcription regulation</keyword>
<evidence type="ECO:0000256" key="5">
    <source>
        <dbReference type="ARBA" id="ARBA00022833"/>
    </source>
</evidence>
<evidence type="ECO:0000256" key="8">
    <source>
        <dbReference type="ARBA" id="ARBA00023163"/>
    </source>
</evidence>
<dbReference type="GO" id="GO:0000981">
    <property type="term" value="F:DNA-binding transcription factor activity, RNA polymerase II-specific"/>
    <property type="evidence" value="ECO:0007669"/>
    <property type="project" value="TreeGrafter"/>
</dbReference>
<keyword evidence="9" id="KW-0539">Nucleus</keyword>
<evidence type="ECO:0000256" key="1">
    <source>
        <dbReference type="ARBA" id="ARBA00004123"/>
    </source>
</evidence>
<organism evidence="14 15">
    <name type="scientific">Branchiostoma lanceolatum</name>
    <name type="common">Common lancelet</name>
    <name type="synonym">Amphioxus lanceolatum</name>
    <dbReference type="NCBI Taxonomy" id="7740"/>
    <lineage>
        <taxon>Eukaryota</taxon>
        <taxon>Metazoa</taxon>
        <taxon>Chordata</taxon>
        <taxon>Cephalochordata</taxon>
        <taxon>Leptocardii</taxon>
        <taxon>Amphioxiformes</taxon>
        <taxon>Branchiostomatidae</taxon>
        <taxon>Branchiostoma</taxon>
    </lineage>
</organism>
<feature type="compositionally biased region" description="Basic and acidic residues" evidence="11">
    <location>
        <begin position="203"/>
        <end position="223"/>
    </location>
</feature>
<evidence type="ECO:0000256" key="6">
    <source>
        <dbReference type="ARBA" id="ARBA00023015"/>
    </source>
</evidence>
<evidence type="ECO:0000256" key="11">
    <source>
        <dbReference type="SAM" id="MobiDB-lite"/>
    </source>
</evidence>
<dbReference type="Pfam" id="PF00651">
    <property type="entry name" value="BTB"/>
    <property type="match status" value="1"/>
</dbReference>
<gene>
    <name evidence="14" type="primary">ZNF582</name>
    <name evidence="14" type="ORF">BLAG_LOCUS7303</name>
</gene>
<feature type="domain" description="C2H2-type" evidence="13">
    <location>
        <begin position="519"/>
        <end position="546"/>
    </location>
</feature>
<dbReference type="InterPro" id="IPR036236">
    <property type="entry name" value="Znf_C2H2_sf"/>
</dbReference>
<dbReference type="Proteomes" id="UP000838412">
    <property type="component" value="Chromosome 14"/>
</dbReference>
<comment type="subcellular location">
    <subcellularLocation>
        <location evidence="1">Nucleus</location>
    </subcellularLocation>
</comment>
<dbReference type="Pfam" id="PF00096">
    <property type="entry name" value="zf-C2H2"/>
    <property type="match status" value="3"/>
</dbReference>
<feature type="compositionally biased region" description="Polar residues" evidence="11">
    <location>
        <begin position="265"/>
        <end position="287"/>
    </location>
</feature>
<dbReference type="InterPro" id="IPR050457">
    <property type="entry name" value="ZnFinger_BTB_dom_contain"/>
</dbReference>
<keyword evidence="5" id="KW-0862">Zinc</keyword>
<dbReference type="PROSITE" id="PS50157">
    <property type="entry name" value="ZINC_FINGER_C2H2_2"/>
    <property type="match status" value="5"/>
</dbReference>
<feature type="compositionally biased region" description="Polar residues" evidence="11">
    <location>
        <begin position="224"/>
        <end position="241"/>
    </location>
</feature>
<dbReference type="SMART" id="SM00355">
    <property type="entry name" value="ZnF_C2H2"/>
    <property type="match status" value="6"/>
</dbReference>
<keyword evidence="4 10" id="KW-0863">Zinc-finger</keyword>
<dbReference type="FunFam" id="3.30.160.60:FF:002343">
    <property type="entry name" value="Zinc finger protein 33A"/>
    <property type="match status" value="1"/>
</dbReference>
<dbReference type="InterPro" id="IPR000210">
    <property type="entry name" value="BTB/POZ_dom"/>
</dbReference>
<feature type="compositionally biased region" description="Basic and acidic residues" evidence="11">
    <location>
        <begin position="289"/>
        <end position="305"/>
    </location>
</feature>
<dbReference type="PROSITE" id="PS00028">
    <property type="entry name" value="ZINC_FINGER_C2H2_1"/>
    <property type="match status" value="5"/>
</dbReference>
<dbReference type="GO" id="GO:0008270">
    <property type="term" value="F:zinc ion binding"/>
    <property type="evidence" value="ECO:0007669"/>
    <property type="project" value="UniProtKB-KW"/>
</dbReference>
<sequence length="662" mass="73650">MSSVHLHTVSDHASLLLVNLNSMRKKLHLCDVVLHIQDKRFPAHKAVLAGCSQWFYSKFVDQLQSPRLTLSNSAQPCIISLNELTLKGFEPILEFAYTSRIRLTSSNVFDILSAASYLQMHKLMADCTSFMRSNVEIKFREPTGGNGRGSEAEVTSNFSPPHAGSPLLNTYEAPGTLSEESMGEERNHDNSRVSPNGDLNVSEGDRAQINEEPRSTDGSDNSRPHSNQSSADKQSVPQSPRDSAAAQEPTVTVKMEQSDEDHQPTCAQPATSQRNTVSNSGILSSESSDLEHHFDDGGSLEDDLHRSNRSDPNFIGSVVYPISLHTVGNLWPDQSERGAAGNTGTKNTAAQDTGTEPHDVMDQMATLQQQARNSFLEFQDKEDSTSSPYFPQGFETGESSNLRNLLTNQEPSSSGSSVIRDLLSVHSANATSMVAPPSVGRDAWFHSPEMVASMGLEGVLSTMTSSPMASRMMAPNPNKTLQPYREKRVTCSICKSQFNMIGHLKQHLLQVHSHCPKLYLCDTCGAQFDDVLKLSNHLVTHKGRFSCQFCGKRCSQLSSLYAHERTHTGERPYHCQSCGKSFRNKSHLNRHRLIHTGVKSYQCNLCMKKFTRREGLKLHMPKHAEEHPYLCHICLKAFSQQDQFTRHKAQHNTRGLRTHMDM</sequence>
<evidence type="ECO:0000256" key="10">
    <source>
        <dbReference type="PROSITE-ProRule" id="PRU00042"/>
    </source>
</evidence>
<evidence type="ECO:0000256" key="9">
    <source>
        <dbReference type="ARBA" id="ARBA00023242"/>
    </source>
</evidence>
<reference evidence="14" key="1">
    <citation type="submission" date="2022-01" db="EMBL/GenBank/DDBJ databases">
        <authorList>
            <person name="Braso-Vives M."/>
        </authorList>
    </citation>
    <scope>NUCLEOTIDE SEQUENCE</scope>
</reference>
<feature type="domain" description="C2H2-type" evidence="13">
    <location>
        <begin position="545"/>
        <end position="572"/>
    </location>
</feature>
<proteinExistence type="predicted"/>
<dbReference type="AlphaFoldDB" id="A0A8J9YZK5"/>
<evidence type="ECO:0000256" key="4">
    <source>
        <dbReference type="ARBA" id="ARBA00022771"/>
    </source>
</evidence>
<protein>
    <submittedName>
        <fullName evidence="14">ZNF582 protein</fullName>
    </submittedName>
</protein>
<evidence type="ECO:0000259" key="12">
    <source>
        <dbReference type="PROSITE" id="PS50097"/>
    </source>
</evidence>
<dbReference type="PROSITE" id="PS50097">
    <property type="entry name" value="BTB"/>
    <property type="match status" value="1"/>
</dbReference>
<feature type="domain" description="C2H2-type" evidence="13">
    <location>
        <begin position="629"/>
        <end position="651"/>
    </location>
</feature>
<evidence type="ECO:0000313" key="15">
    <source>
        <dbReference type="Proteomes" id="UP000838412"/>
    </source>
</evidence>
<dbReference type="GO" id="GO:0000978">
    <property type="term" value="F:RNA polymerase II cis-regulatory region sequence-specific DNA binding"/>
    <property type="evidence" value="ECO:0007669"/>
    <property type="project" value="TreeGrafter"/>
</dbReference>
<dbReference type="PANTHER" id="PTHR46105">
    <property type="entry name" value="AGAP004733-PA"/>
    <property type="match status" value="1"/>
</dbReference>
<feature type="region of interest" description="Disordered" evidence="11">
    <location>
        <begin position="331"/>
        <end position="356"/>
    </location>
</feature>
<dbReference type="SMART" id="SM00225">
    <property type="entry name" value="BTB"/>
    <property type="match status" value="1"/>
</dbReference>
<dbReference type="Gene3D" id="3.30.710.10">
    <property type="entry name" value="Potassium Channel Kv1.1, Chain A"/>
    <property type="match status" value="1"/>
</dbReference>
<keyword evidence="15" id="KW-1185">Reference proteome</keyword>
<feature type="region of interest" description="Disordered" evidence="11">
    <location>
        <begin position="140"/>
        <end position="305"/>
    </location>
</feature>
<dbReference type="EMBL" id="OV696699">
    <property type="protein sequence ID" value="CAH1244735.1"/>
    <property type="molecule type" value="Genomic_DNA"/>
</dbReference>
<feature type="compositionally biased region" description="Low complexity" evidence="11">
    <location>
        <begin position="338"/>
        <end position="350"/>
    </location>
</feature>
<dbReference type="Gene3D" id="3.30.160.60">
    <property type="entry name" value="Classic Zinc Finger"/>
    <property type="match status" value="5"/>
</dbReference>
<feature type="region of interest" description="Disordered" evidence="11">
    <location>
        <begin position="379"/>
        <end position="399"/>
    </location>
</feature>
<evidence type="ECO:0000313" key="14">
    <source>
        <dbReference type="EMBL" id="CAH1244735.1"/>
    </source>
</evidence>
<evidence type="ECO:0000256" key="3">
    <source>
        <dbReference type="ARBA" id="ARBA00022737"/>
    </source>
</evidence>
<evidence type="ECO:0000259" key="13">
    <source>
        <dbReference type="PROSITE" id="PS50157"/>
    </source>
</evidence>
<dbReference type="OrthoDB" id="624345at2759"/>
<dbReference type="PANTHER" id="PTHR46105:SF5">
    <property type="entry name" value="ZINC FINGER AND BTB DOMAIN-CONTAINING PROTEIN 44 ISOFORM X1"/>
    <property type="match status" value="1"/>
</dbReference>
<feature type="domain" description="C2H2-type" evidence="13">
    <location>
        <begin position="601"/>
        <end position="628"/>
    </location>
</feature>
<dbReference type="SUPFAM" id="SSF54695">
    <property type="entry name" value="POZ domain"/>
    <property type="match status" value="1"/>
</dbReference>
<keyword evidence="2" id="KW-0479">Metal-binding</keyword>
<keyword evidence="8" id="KW-0804">Transcription</keyword>
<name>A0A8J9YZK5_BRALA</name>
<evidence type="ECO:0000256" key="2">
    <source>
        <dbReference type="ARBA" id="ARBA00022723"/>
    </source>
</evidence>
<feature type="domain" description="C2H2-type" evidence="13">
    <location>
        <begin position="573"/>
        <end position="600"/>
    </location>
</feature>